<dbReference type="PANTHER" id="PTHR22762">
    <property type="entry name" value="ALPHA-GLUCOSIDASE"/>
    <property type="match status" value="1"/>
</dbReference>
<keyword evidence="4 5" id="KW-0326">Glycosidase</keyword>
<gene>
    <name evidence="9" type="ORF">DAT39_002436</name>
</gene>
<dbReference type="GO" id="GO:0004558">
    <property type="term" value="F:alpha-1,4-glucosidase activity"/>
    <property type="evidence" value="ECO:0007669"/>
    <property type="project" value="TreeGrafter"/>
</dbReference>
<dbReference type="EMBL" id="QNUK01000018">
    <property type="protein sequence ID" value="KAF5907892.1"/>
    <property type="molecule type" value="Genomic_DNA"/>
</dbReference>
<comment type="caution">
    <text evidence="9">The sequence shown here is derived from an EMBL/GenBank/DDBJ whole genome shotgun (WGS) entry which is preliminary data.</text>
</comment>
<feature type="domain" description="Glycoside hydrolase family 31 TIM barrel" evidence="7">
    <location>
        <begin position="1"/>
        <end position="32"/>
    </location>
</feature>
<dbReference type="AlphaFoldDB" id="A0A8J4X819"/>
<keyword evidence="10" id="KW-1185">Reference proteome</keyword>
<dbReference type="SUPFAM" id="SSF51011">
    <property type="entry name" value="Glycosyl hydrolase domain"/>
    <property type="match status" value="1"/>
</dbReference>
<sequence length="243" mass="27615">RQDPVAWNTTFADASRDVLNIRYTLLPYLYTLMFEAHTVGTTVVRPMLHEFVNDKVTWDIYRQFLWGPALLISPALDKGETEVNGYIPNARWYDYHTAKLVNVRGKFLTMPTPLSHINLHIRGGFILPWQKPENNTKYSRKNPLGLIAALDDDGIAKGSLFWDDGEGVDTYEKNEYLLTYFMVFKNTLWNTVMHYGLTTTDQLNLGQVKVWGTGSLSITNVTMKTSTSGPETPLSFSHNSQTG</sequence>
<evidence type="ECO:0000313" key="10">
    <source>
        <dbReference type="Proteomes" id="UP000727407"/>
    </source>
</evidence>
<name>A0A8J4X819_CLAMG</name>
<keyword evidence="3" id="KW-0325">Glycoprotein</keyword>
<accession>A0A8J4X819</accession>
<protein>
    <submittedName>
        <fullName evidence="9">Maltase-glucoamylase, intestinal-like</fullName>
    </submittedName>
</protein>
<comment type="similarity">
    <text evidence="1 5">Belongs to the glycosyl hydrolase 31 family.</text>
</comment>
<evidence type="ECO:0000256" key="3">
    <source>
        <dbReference type="ARBA" id="ARBA00023180"/>
    </source>
</evidence>
<dbReference type="Gene3D" id="2.60.40.1180">
    <property type="entry name" value="Golgi alpha-mannosidase II"/>
    <property type="match status" value="2"/>
</dbReference>
<proteinExistence type="inferred from homology"/>
<evidence type="ECO:0000256" key="2">
    <source>
        <dbReference type="ARBA" id="ARBA00022801"/>
    </source>
</evidence>
<evidence type="ECO:0000313" key="9">
    <source>
        <dbReference type="EMBL" id="KAF5907892.1"/>
    </source>
</evidence>
<organism evidence="9 10">
    <name type="scientific">Clarias magur</name>
    <name type="common">Asian catfish</name>
    <name type="synonym">Macropteronotus magur</name>
    <dbReference type="NCBI Taxonomy" id="1594786"/>
    <lineage>
        <taxon>Eukaryota</taxon>
        <taxon>Metazoa</taxon>
        <taxon>Chordata</taxon>
        <taxon>Craniata</taxon>
        <taxon>Vertebrata</taxon>
        <taxon>Euteleostomi</taxon>
        <taxon>Actinopterygii</taxon>
        <taxon>Neopterygii</taxon>
        <taxon>Teleostei</taxon>
        <taxon>Ostariophysi</taxon>
        <taxon>Siluriformes</taxon>
        <taxon>Clariidae</taxon>
        <taxon>Clarias</taxon>
    </lineage>
</organism>
<evidence type="ECO:0000256" key="1">
    <source>
        <dbReference type="ARBA" id="ARBA00007806"/>
    </source>
</evidence>
<reference evidence="9" key="1">
    <citation type="submission" date="2020-07" db="EMBL/GenBank/DDBJ databases">
        <title>Clarias magur genome sequencing, assembly and annotation.</title>
        <authorList>
            <person name="Kushwaha B."/>
            <person name="Kumar R."/>
            <person name="Das P."/>
            <person name="Joshi C.G."/>
            <person name="Kumar D."/>
            <person name="Nagpure N.S."/>
            <person name="Pandey M."/>
            <person name="Agarwal S."/>
            <person name="Srivastava S."/>
            <person name="Singh M."/>
            <person name="Sahoo L."/>
            <person name="Jayasankar P."/>
            <person name="Meher P.K."/>
            <person name="Koringa P.G."/>
            <person name="Iquebal M.A."/>
            <person name="Das S.P."/>
            <person name="Bit A."/>
            <person name="Patnaik S."/>
            <person name="Patel N."/>
            <person name="Shah T.M."/>
            <person name="Hinsu A."/>
            <person name="Jena J.K."/>
        </authorList>
    </citation>
    <scope>NUCLEOTIDE SEQUENCE</scope>
    <source>
        <strain evidence="9">CIFAMagur01</strain>
        <tissue evidence="9">Testis</tissue>
    </source>
</reference>
<dbReference type="GO" id="GO:0005975">
    <property type="term" value="P:carbohydrate metabolic process"/>
    <property type="evidence" value="ECO:0007669"/>
    <property type="project" value="InterPro"/>
</dbReference>
<evidence type="ECO:0000256" key="4">
    <source>
        <dbReference type="ARBA" id="ARBA00023295"/>
    </source>
</evidence>
<evidence type="ECO:0000259" key="8">
    <source>
        <dbReference type="Pfam" id="PF21365"/>
    </source>
</evidence>
<dbReference type="Pfam" id="PF21365">
    <property type="entry name" value="Glyco_hydro_31_3rd"/>
    <property type="match status" value="1"/>
</dbReference>
<dbReference type="Proteomes" id="UP000727407">
    <property type="component" value="Unassembled WGS sequence"/>
</dbReference>
<dbReference type="InterPro" id="IPR000322">
    <property type="entry name" value="Glyco_hydro_31_TIM"/>
</dbReference>
<dbReference type="PANTHER" id="PTHR22762:SF133">
    <property type="entry name" value="P-TYPE DOMAIN-CONTAINING PROTEIN"/>
    <property type="match status" value="1"/>
</dbReference>
<evidence type="ECO:0000256" key="6">
    <source>
        <dbReference type="SAM" id="MobiDB-lite"/>
    </source>
</evidence>
<evidence type="ECO:0000259" key="7">
    <source>
        <dbReference type="Pfam" id="PF01055"/>
    </source>
</evidence>
<dbReference type="InterPro" id="IPR048395">
    <property type="entry name" value="Glyco_hydro_31_C"/>
</dbReference>
<feature type="non-terminal residue" evidence="9">
    <location>
        <position position="243"/>
    </location>
</feature>
<dbReference type="Pfam" id="PF01055">
    <property type="entry name" value="Glyco_hydro_31_2nd"/>
    <property type="match status" value="1"/>
</dbReference>
<dbReference type="OrthoDB" id="5839090at2759"/>
<keyword evidence="2 5" id="KW-0378">Hydrolase</keyword>
<feature type="region of interest" description="Disordered" evidence="6">
    <location>
        <begin position="224"/>
        <end position="243"/>
    </location>
</feature>
<evidence type="ECO:0000256" key="5">
    <source>
        <dbReference type="RuleBase" id="RU361185"/>
    </source>
</evidence>
<feature type="domain" description="Glycosyl hydrolase family 31 C-terminal" evidence="8">
    <location>
        <begin position="40"/>
        <end position="127"/>
    </location>
</feature>
<dbReference type="FunFam" id="2.60.40.1180:FF:000001">
    <property type="entry name" value="Maltase-glucoamylase, intestinal"/>
    <property type="match status" value="1"/>
</dbReference>
<feature type="non-terminal residue" evidence="9">
    <location>
        <position position="1"/>
    </location>
</feature>
<dbReference type="InterPro" id="IPR013780">
    <property type="entry name" value="Glyco_hydro_b"/>
</dbReference>